<protein>
    <submittedName>
        <fullName evidence="2">Uncharacterized protein</fullName>
    </submittedName>
</protein>
<proteinExistence type="predicted"/>
<dbReference type="OrthoDB" id="10451707at2759"/>
<dbReference type="InParanoid" id="A0A1B7MS68"/>
<evidence type="ECO:0000256" key="1">
    <source>
        <dbReference type="SAM" id="MobiDB-lite"/>
    </source>
</evidence>
<reference evidence="2 3" key="1">
    <citation type="submission" date="2016-06" db="EMBL/GenBank/DDBJ databases">
        <title>Comparative genomics of the ectomycorrhizal sister species Rhizopogon vinicolor and Rhizopogon vesiculosus (Basidiomycota: Boletales) reveals a divergence of the mating type B locus.</title>
        <authorList>
            <consortium name="DOE Joint Genome Institute"/>
            <person name="Mujic A.B."/>
            <person name="Kuo A."/>
            <person name="Tritt A."/>
            <person name="Lipzen A."/>
            <person name="Chen C."/>
            <person name="Johnson J."/>
            <person name="Sharma A."/>
            <person name="Barry K."/>
            <person name="Grigoriev I.V."/>
            <person name="Spatafora J.W."/>
        </authorList>
    </citation>
    <scope>NUCLEOTIDE SEQUENCE [LARGE SCALE GENOMIC DNA]</scope>
    <source>
        <strain evidence="2 3">AM-OR11-026</strain>
    </source>
</reference>
<feature type="region of interest" description="Disordered" evidence="1">
    <location>
        <begin position="55"/>
        <end position="91"/>
    </location>
</feature>
<organism evidence="2 3">
    <name type="scientific">Rhizopogon vinicolor AM-OR11-026</name>
    <dbReference type="NCBI Taxonomy" id="1314800"/>
    <lineage>
        <taxon>Eukaryota</taxon>
        <taxon>Fungi</taxon>
        <taxon>Dikarya</taxon>
        <taxon>Basidiomycota</taxon>
        <taxon>Agaricomycotina</taxon>
        <taxon>Agaricomycetes</taxon>
        <taxon>Agaricomycetidae</taxon>
        <taxon>Boletales</taxon>
        <taxon>Suillineae</taxon>
        <taxon>Rhizopogonaceae</taxon>
        <taxon>Rhizopogon</taxon>
    </lineage>
</organism>
<dbReference type="AlphaFoldDB" id="A0A1B7MS68"/>
<accession>A0A1B7MS68</accession>
<name>A0A1B7MS68_9AGAM</name>
<keyword evidence="3" id="KW-1185">Reference proteome</keyword>
<sequence length="159" mass="18080">MKDCTSTTPKGWPINCADLFAPSSDDAYVPPRRISERLKRAPMIPAYRPLRDCDATPSPCVRDPRFTAPKTPQRPPATIPTGSLLTPSGRHLKPFRLPSPKPFQFPPLRPFHFTTLPPSPPQNYVSKIAPLVPYDVWYKNFLEMFPPLDPSLEKWWNEG</sequence>
<evidence type="ECO:0000313" key="3">
    <source>
        <dbReference type="Proteomes" id="UP000092154"/>
    </source>
</evidence>
<dbReference type="Proteomes" id="UP000092154">
    <property type="component" value="Unassembled WGS sequence"/>
</dbReference>
<dbReference type="EMBL" id="KV448500">
    <property type="protein sequence ID" value="OAX35441.1"/>
    <property type="molecule type" value="Genomic_DNA"/>
</dbReference>
<gene>
    <name evidence="2" type="ORF">K503DRAFT_868259</name>
</gene>
<evidence type="ECO:0000313" key="2">
    <source>
        <dbReference type="EMBL" id="OAX35441.1"/>
    </source>
</evidence>